<evidence type="ECO:0000313" key="3">
    <source>
        <dbReference type="Proteomes" id="UP000799291"/>
    </source>
</evidence>
<protein>
    <submittedName>
        <fullName evidence="2">Uncharacterized protein</fullName>
    </submittedName>
</protein>
<dbReference type="Proteomes" id="UP000799291">
    <property type="component" value="Unassembled WGS sequence"/>
</dbReference>
<keyword evidence="1" id="KW-0732">Signal</keyword>
<evidence type="ECO:0000313" key="2">
    <source>
        <dbReference type="EMBL" id="KAF2682966.1"/>
    </source>
</evidence>
<name>A0A6G1IXI0_9PLEO</name>
<feature type="signal peptide" evidence="1">
    <location>
        <begin position="1"/>
        <end position="20"/>
    </location>
</feature>
<dbReference type="EMBL" id="MU005585">
    <property type="protein sequence ID" value="KAF2682966.1"/>
    <property type="molecule type" value="Genomic_DNA"/>
</dbReference>
<keyword evidence="3" id="KW-1185">Reference proteome</keyword>
<gene>
    <name evidence="2" type="ORF">K458DRAFT_419209</name>
</gene>
<dbReference type="AlphaFoldDB" id="A0A6G1IXI0"/>
<accession>A0A6G1IXI0</accession>
<dbReference type="OrthoDB" id="3778944at2759"/>
<proteinExistence type="predicted"/>
<feature type="chain" id="PRO_5026106592" evidence="1">
    <location>
        <begin position="21"/>
        <end position="131"/>
    </location>
</feature>
<sequence>MRLLLPISLLAFSTTISATATHLTPRSDPGGPCKQKNDCYGGANCCAEICKLGNCNSPANPGAACVNNGYCFGGAQCCLGVCKLGSCRMDGSCDADNDCYGWCHNNSGKCSIPKGKQEGTCKCAPETCYVA</sequence>
<reference evidence="2" key="1">
    <citation type="journal article" date="2020" name="Stud. Mycol.">
        <title>101 Dothideomycetes genomes: a test case for predicting lifestyles and emergence of pathogens.</title>
        <authorList>
            <person name="Haridas S."/>
            <person name="Albert R."/>
            <person name="Binder M."/>
            <person name="Bloem J."/>
            <person name="Labutti K."/>
            <person name="Salamov A."/>
            <person name="Andreopoulos B."/>
            <person name="Baker S."/>
            <person name="Barry K."/>
            <person name="Bills G."/>
            <person name="Bluhm B."/>
            <person name="Cannon C."/>
            <person name="Castanera R."/>
            <person name="Culley D."/>
            <person name="Daum C."/>
            <person name="Ezra D."/>
            <person name="Gonzalez J."/>
            <person name="Henrissat B."/>
            <person name="Kuo A."/>
            <person name="Liang C."/>
            <person name="Lipzen A."/>
            <person name="Lutzoni F."/>
            <person name="Magnuson J."/>
            <person name="Mondo S."/>
            <person name="Nolan M."/>
            <person name="Ohm R."/>
            <person name="Pangilinan J."/>
            <person name="Park H.-J."/>
            <person name="Ramirez L."/>
            <person name="Alfaro M."/>
            <person name="Sun H."/>
            <person name="Tritt A."/>
            <person name="Yoshinaga Y."/>
            <person name="Zwiers L.-H."/>
            <person name="Turgeon B."/>
            <person name="Goodwin S."/>
            <person name="Spatafora J."/>
            <person name="Crous P."/>
            <person name="Grigoriev I."/>
        </authorList>
    </citation>
    <scope>NUCLEOTIDE SEQUENCE</scope>
    <source>
        <strain evidence="2">CBS 122367</strain>
    </source>
</reference>
<evidence type="ECO:0000256" key="1">
    <source>
        <dbReference type="SAM" id="SignalP"/>
    </source>
</evidence>
<organism evidence="2 3">
    <name type="scientific">Lentithecium fluviatile CBS 122367</name>
    <dbReference type="NCBI Taxonomy" id="1168545"/>
    <lineage>
        <taxon>Eukaryota</taxon>
        <taxon>Fungi</taxon>
        <taxon>Dikarya</taxon>
        <taxon>Ascomycota</taxon>
        <taxon>Pezizomycotina</taxon>
        <taxon>Dothideomycetes</taxon>
        <taxon>Pleosporomycetidae</taxon>
        <taxon>Pleosporales</taxon>
        <taxon>Massarineae</taxon>
        <taxon>Lentitheciaceae</taxon>
        <taxon>Lentithecium</taxon>
    </lineage>
</organism>